<organism evidence="2 3">
    <name type="scientific">Tilletia caries</name>
    <name type="common">wheat bunt fungus</name>
    <dbReference type="NCBI Taxonomy" id="13290"/>
    <lineage>
        <taxon>Eukaryota</taxon>
        <taxon>Fungi</taxon>
        <taxon>Dikarya</taxon>
        <taxon>Basidiomycota</taxon>
        <taxon>Ustilaginomycotina</taxon>
        <taxon>Exobasidiomycetes</taxon>
        <taxon>Tilletiales</taxon>
        <taxon>Tilletiaceae</taxon>
        <taxon>Tilletia</taxon>
    </lineage>
</organism>
<dbReference type="EMBL" id="LWDD02001096">
    <property type="protein sequence ID" value="KAE8252660.1"/>
    <property type="molecule type" value="Genomic_DNA"/>
</dbReference>
<feature type="region of interest" description="Disordered" evidence="1">
    <location>
        <begin position="183"/>
        <end position="254"/>
    </location>
</feature>
<sequence length="254" mass="26999">MLKIWEANRCTNTHCGEKSQLYFACWPLPGGSQHLNLTVDKTLSWAFALAEGQKGVKPNWPPAIAPYAPGAPSAVKNAQGKSSTSDNKENEPIILSQSSDDSITFVAETRIQSTKLHIYGADMTISDFAIRYKLPDSIVDKLLSYNIDQAVELAEMKSKEMAKAGLEKGEPIKLRAAINRWRMESAAPTEPETSRPQKRARVEPSSSAGTSSKAALTKSTAGINNAGPSSSTAGPSSSTAGPSSSNIGPSSSES</sequence>
<dbReference type="Proteomes" id="UP000077671">
    <property type="component" value="Unassembled WGS sequence"/>
</dbReference>
<name>A0A177U3P7_9BASI</name>
<evidence type="ECO:0000313" key="3">
    <source>
        <dbReference type="Proteomes" id="UP000077671"/>
    </source>
</evidence>
<feature type="compositionally biased region" description="Low complexity" evidence="1">
    <location>
        <begin position="226"/>
        <end position="254"/>
    </location>
</feature>
<dbReference type="AlphaFoldDB" id="A0A177U3P7"/>
<gene>
    <name evidence="2" type="ORF">A4X03_0g6108</name>
</gene>
<accession>A0A177U3P7</accession>
<feature type="region of interest" description="Disordered" evidence="1">
    <location>
        <begin position="71"/>
        <end position="91"/>
    </location>
</feature>
<comment type="caution">
    <text evidence="2">The sequence shown here is derived from an EMBL/GenBank/DDBJ whole genome shotgun (WGS) entry which is preliminary data.</text>
</comment>
<feature type="compositionally biased region" description="Polar residues" evidence="1">
    <location>
        <begin position="204"/>
        <end position="223"/>
    </location>
</feature>
<reference evidence="2" key="2">
    <citation type="journal article" date="2019" name="IMA Fungus">
        <title>Genome sequencing and comparison of five Tilletia species to identify candidate genes for the detection of regulated species infecting wheat.</title>
        <authorList>
            <person name="Nguyen H.D.T."/>
            <person name="Sultana T."/>
            <person name="Kesanakurti P."/>
            <person name="Hambleton S."/>
        </authorList>
    </citation>
    <scope>NUCLEOTIDE SEQUENCE</scope>
    <source>
        <strain evidence="2">DAOMC 238032</strain>
    </source>
</reference>
<reference evidence="2" key="1">
    <citation type="submission" date="2016-04" db="EMBL/GenBank/DDBJ databases">
        <authorList>
            <person name="Nguyen H.D."/>
            <person name="Kesanakurti P."/>
            <person name="Cullis J."/>
            <person name="Levesque C.A."/>
            <person name="Hambleton S."/>
        </authorList>
    </citation>
    <scope>NUCLEOTIDE SEQUENCE</scope>
    <source>
        <strain evidence="2">DAOMC 238032</strain>
    </source>
</reference>
<evidence type="ECO:0000313" key="2">
    <source>
        <dbReference type="EMBL" id="KAE8252660.1"/>
    </source>
</evidence>
<evidence type="ECO:0000256" key="1">
    <source>
        <dbReference type="SAM" id="MobiDB-lite"/>
    </source>
</evidence>
<proteinExistence type="predicted"/>
<protein>
    <submittedName>
        <fullName evidence="2">Uncharacterized protein</fullName>
    </submittedName>
</protein>